<dbReference type="Gene3D" id="2.40.50.140">
    <property type="entry name" value="Nucleic acid-binding proteins"/>
    <property type="match status" value="1"/>
</dbReference>
<proteinExistence type="predicted"/>
<dbReference type="InterPro" id="IPR013955">
    <property type="entry name" value="Rep_factor-A_C"/>
</dbReference>
<comment type="caution">
    <text evidence="2">The sequence shown here is derived from an EMBL/GenBank/DDBJ whole genome shotgun (WGS) entry which is preliminary data.</text>
</comment>
<evidence type="ECO:0000259" key="1">
    <source>
        <dbReference type="Pfam" id="PF08646"/>
    </source>
</evidence>
<keyword evidence="3" id="KW-1185">Reference proteome</keyword>
<sequence length="124" mass="14613">MEIENASNWWYKACKKCYRGLEVRDDKFHCSLYNIYFGYYTPRYCIHMRVMDESDSPSFILWEKEVENFLGSKAMHAYYNAKEQMGHRVGQQPVQELASHALCDSYYVQQAASPRMALRAVMGE</sequence>
<accession>A0ABU6VP63</accession>
<feature type="domain" description="Replication factor A C-terminal" evidence="1">
    <location>
        <begin position="6"/>
        <end position="84"/>
    </location>
</feature>
<dbReference type="SUPFAM" id="SSF50249">
    <property type="entry name" value="Nucleic acid-binding proteins"/>
    <property type="match status" value="1"/>
</dbReference>
<evidence type="ECO:0000313" key="3">
    <source>
        <dbReference type="Proteomes" id="UP001341840"/>
    </source>
</evidence>
<name>A0ABU6VP63_9FABA</name>
<reference evidence="2 3" key="1">
    <citation type="journal article" date="2023" name="Plants (Basel)">
        <title>Bridging the Gap: Combining Genomics and Transcriptomics Approaches to Understand Stylosanthes scabra, an Orphan Legume from the Brazilian Caatinga.</title>
        <authorList>
            <person name="Ferreira-Neto J.R.C."/>
            <person name="da Silva M.D."/>
            <person name="Binneck E."/>
            <person name="de Melo N.F."/>
            <person name="da Silva R.H."/>
            <person name="de Melo A.L.T.M."/>
            <person name="Pandolfi V."/>
            <person name="Bustamante F.O."/>
            <person name="Brasileiro-Vidal A.C."/>
            <person name="Benko-Iseppon A.M."/>
        </authorList>
    </citation>
    <scope>NUCLEOTIDE SEQUENCE [LARGE SCALE GENOMIC DNA]</scope>
    <source>
        <tissue evidence="2">Leaves</tissue>
    </source>
</reference>
<dbReference type="InterPro" id="IPR012340">
    <property type="entry name" value="NA-bd_OB-fold"/>
</dbReference>
<dbReference type="Pfam" id="PF08646">
    <property type="entry name" value="Rep_fac-A_C"/>
    <property type="match status" value="1"/>
</dbReference>
<organism evidence="2 3">
    <name type="scientific">Stylosanthes scabra</name>
    <dbReference type="NCBI Taxonomy" id="79078"/>
    <lineage>
        <taxon>Eukaryota</taxon>
        <taxon>Viridiplantae</taxon>
        <taxon>Streptophyta</taxon>
        <taxon>Embryophyta</taxon>
        <taxon>Tracheophyta</taxon>
        <taxon>Spermatophyta</taxon>
        <taxon>Magnoliopsida</taxon>
        <taxon>eudicotyledons</taxon>
        <taxon>Gunneridae</taxon>
        <taxon>Pentapetalae</taxon>
        <taxon>rosids</taxon>
        <taxon>fabids</taxon>
        <taxon>Fabales</taxon>
        <taxon>Fabaceae</taxon>
        <taxon>Papilionoideae</taxon>
        <taxon>50 kb inversion clade</taxon>
        <taxon>dalbergioids sensu lato</taxon>
        <taxon>Dalbergieae</taxon>
        <taxon>Pterocarpus clade</taxon>
        <taxon>Stylosanthes</taxon>
    </lineage>
</organism>
<evidence type="ECO:0000313" key="2">
    <source>
        <dbReference type="EMBL" id="MED6173963.1"/>
    </source>
</evidence>
<gene>
    <name evidence="2" type="ORF">PIB30_064626</name>
</gene>
<dbReference type="EMBL" id="JASCZI010151667">
    <property type="protein sequence ID" value="MED6173963.1"/>
    <property type="molecule type" value="Genomic_DNA"/>
</dbReference>
<dbReference type="Proteomes" id="UP001341840">
    <property type="component" value="Unassembled WGS sequence"/>
</dbReference>
<protein>
    <recommendedName>
        <fullName evidence="1">Replication factor A C-terminal domain-containing protein</fullName>
    </recommendedName>
</protein>